<feature type="transmembrane region" description="Helical" evidence="1">
    <location>
        <begin position="7"/>
        <end position="25"/>
    </location>
</feature>
<sequence>MRDVGCNLYCIQCFGMLNWFVFVALT</sequence>
<keyword evidence="1" id="KW-0812">Transmembrane</keyword>
<evidence type="ECO:0000313" key="2">
    <source>
        <dbReference type="EMBL" id="MBX55908.1"/>
    </source>
</evidence>
<dbReference type="AlphaFoldDB" id="A0A2P2PME8"/>
<organism evidence="2">
    <name type="scientific">Rhizophora mucronata</name>
    <name type="common">Asiatic mangrove</name>
    <dbReference type="NCBI Taxonomy" id="61149"/>
    <lineage>
        <taxon>Eukaryota</taxon>
        <taxon>Viridiplantae</taxon>
        <taxon>Streptophyta</taxon>
        <taxon>Embryophyta</taxon>
        <taxon>Tracheophyta</taxon>
        <taxon>Spermatophyta</taxon>
        <taxon>Magnoliopsida</taxon>
        <taxon>eudicotyledons</taxon>
        <taxon>Gunneridae</taxon>
        <taxon>Pentapetalae</taxon>
        <taxon>rosids</taxon>
        <taxon>fabids</taxon>
        <taxon>Malpighiales</taxon>
        <taxon>Rhizophoraceae</taxon>
        <taxon>Rhizophora</taxon>
    </lineage>
</organism>
<keyword evidence="1" id="KW-0472">Membrane</keyword>
<dbReference type="EMBL" id="GGEC01075424">
    <property type="protein sequence ID" value="MBX55908.1"/>
    <property type="molecule type" value="Transcribed_RNA"/>
</dbReference>
<evidence type="ECO:0000256" key="1">
    <source>
        <dbReference type="SAM" id="Phobius"/>
    </source>
</evidence>
<protein>
    <submittedName>
        <fullName evidence="2">Uncharacterized protein</fullName>
    </submittedName>
</protein>
<keyword evidence="1" id="KW-1133">Transmembrane helix</keyword>
<name>A0A2P2PME8_RHIMU</name>
<proteinExistence type="predicted"/>
<accession>A0A2P2PME8</accession>
<reference evidence="2" key="1">
    <citation type="submission" date="2018-02" db="EMBL/GenBank/DDBJ databases">
        <title>Rhizophora mucronata_Transcriptome.</title>
        <authorList>
            <person name="Meera S.P."/>
            <person name="Sreeshan A."/>
            <person name="Augustine A."/>
        </authorList>
    </citation>
    <scope>NUCLEOTIDE SEQUENCE</scope>
    <source>
        <tissue evidence="2">Leaf</tissue>
    </source>
</reference>